<sequence length="419" mass="44317">MTDEARPSDQDGVTGLVDRPLDGVRILAVEQMAALPFATQLMARLGAEVVKVEHPSTGESGRGSLPAVHDPDGRSVGATFLRNNLNKRSVAVDLKQPEGVELVLRLARNFDVFGENFRAGTADRLGIGYEAVRDAHPAVVYLSVSGFGQDPSSPYRDMGAYASIVEGMSGIYEFKRAPGRGPTANPVGALGDISSALFGTVGVLAALRQRDRTGIGQHVDVAMLDATVAMTDIVVNFFSMGIEREWGSGVGIVDTFAASDGHFVLQCVREHHFAVLCTEIGRPELVEDQRLATRAGWQDQLDGLLRPAIEAWSTSRTTAEVVTVLSGAGMACGPSATPSQVVADPHLAVRNMLVKTMPGDAEAPVLVPGNPVKLSEVPEAADTRVPWLGEHTDDVLAIELGLGKAELADLRSRGVIGAA</sequence>
<evidence type="ECO:0000256" key="1">
    <source>
        <dbReference type="ARBA" id="ARBA00022679"/>
    </source>
</evidence>
<dbReference type="PANTHER" id="PTHR48207">
    <property type="entry name" value="SUCCINATE--HYDROXYMETHYLGLUTARATE COA-TRANSFERASE"/>
    <property type="match status" value="1"/>
</dbReference>
<dbReference type="EMBL" id="UINC01046493">
    <property type="protein sequence ID" value="SVB54582.1"/>
    <property type="molecule type" value="Genomic_DNA"/>
</dbReference>
<evidence type="ECO:0000313" key="2">
    <source>
        <dbReference type="EMBL" id="SVB54582.1"/>
    </source>
</evidence>
<dbReference type="InterPro" id="IPR003673">
    <property type="entry name" value="CoA-Trfase_fam_III"/>
</dbReference>
<dbReference type="AlphaFoldDB" id="A0A382EWC5"/>
<accession>A0A382EWC5</accession>
<gene>
    <name evidence="2" type="ORF">METZ01_LOCUS207436</name>
</gene>
<proteinExistence type="predicted"/>
<name>A0A382EWC5_9ZZZZ</name>
<keyword evidence="1" id="KW-0808">Transferase</keyword>
<dbReference type="Pfam" id="PF02515">
    <property type="entry name" value="CoA_transf_3"/>
    <property type="match status" value="1"/>
</dbReference>
<organism evidence="2">
    <name type="scientific">marine metagenome</name>
    <dbReference type="NCBI Taxonomy" id="408172"/>
    <lineage>
        <taxon>unclassified sequences</taxon>
        <taxon>metagenomes</taxon>
        <taxon>ecological metagenomes</taxon>
    </lineage>
</organism>
<dbReference type="InterPro" id="IPR023606">
    <property type="entry name" value="CoA-Trfase_III_dom_1_sf"/>
</dbReference>
<dbReference type="Gene3D" id="3.40.50.10540">
    <property type="entry name" value="Crotonobetainyl-coa:carnitine coa-transferase, domain 1"/>
    <property type="match status" value="1"/>
</dbReference>
<reference evidence="2" key="1">
    <citation type="submission" date="2018-05" db="EMBL/GenBank/DDBJ databases">
        <authorList>
            <person name="Lanie J.A."/>
            <person name="Ng W.-L."/>
            <person name="Kazmierczak K.M."/>
            <person name="Andrzejewski T.M."/>
            <person name="Davidsen T.M."/>
            <person name="Wayne K.J."/>
            <person name="Tettelin H."/>
            <person name="Glass J.I."/>
            <person name="Rusch D."/>
            <person name="Podicherti R."/>
            <person name="Tsui H.-C.T."/>
            <person name="Winkler M.E."/>
        </authorList>
    </citation>
    <scope>NUCLEOTIDE SEQUENCE</scope>
</reference>
<dbReference type="InterPro" id="IPR044855">
    <property type="entry name" value="CoA-Trfase_III_dom3_sf"/>
</dbReference>
<evidence type="ECO:0008006" key="3">
    <source>
        <dbReference type="Google" id="ProtNLM"/>
    </source>
</evidence>
<dbReference type="GO" id="GO:0008410">
    <property type="term" value="F:CoA-transferase activity"/>
    <property type="evidence" value="ECO:0007669"/>
    <property type="project" value="TreeGrafter"/>
</dbReference>
<dbReference type="SUPFAM" id="SSF89796">
    <property type="entry name" value="CoA-transferase family III (CaiB/BaiF)"/>
    <property type="match status" value="1"/>
</dbReference>
<dbReference type="InterPro" id="IPR050483">
    <property type="entry name" value="CoA-transferase_III_domain"/>
</dbReference>
<dbReference type="PANTHER" id="PTHR48207:SF3">
    <property type="entry name" value="SUCCINATE--HYDROXYMETHYLGLUTARATE COA-TRANSFERASE"/>
    <property type="match status" value="1"/>
</dbReference>
<dbReference type="Gene3D" id="3.30.1540.10">
    <property type="entry name" value="formyl-coa transferase, domain 3"/>
    <property type="match status" value="1"/>
</dbReference>
<protein>
    <recommendedName>
        <fullName evidence="3">CoA transferase</fullName>
    </recommendedName>
</protein>